<keyword evidence="5" id="KW-0812">Transmembrane</keyword>
<dbReference type="Gene3D" id="3.90.1720.10">
    <property type="entry name" value="endopeptidase domain like (from Nostoc punctiforme)"/>
    <property type="match status" value="1"/>
</dbReference>
<evidence type="ECO:0000256" key="2">
    <source>
        <dbReference type="ARBA" id="ARBA00022679"/>
    </source>
</evidence>
<keyword evidence="8" id="KW-1185">Reference proteome</keyword>
<dbReference type="Proteomes" id="UP000694545">
    <property type="component" value="Unplaced"/>
</dbReference>
<proteinExistence type="inferred from homology"/>
<dbReference type="PROSITE" id="PS51934">
    <property type="entry name" value="LRAT"/>
    <property type="match status" value="1"/>
</dbReference>
<keyword evidence="5" id="KW-0472">Membrane</keyword>
<evidence type="ECO:0000256" key="4">
    <source>
        <dbReference type="ARBA" id="ARBA00023098"/>
    </source>
</evidence>
<keyword evidence="2" id="KW-0808">Transferase</keyword>
<keyword evidence="3" id="KW-0378">Hydrolase</keyword>
<dbReference type="PANTHER" id="PTHR13943">
    <property type="entry name" value="HRAS-LIKE SUPPRESSOR - RELATED"/>
    <property type="match status" value="1"/>
</dbReference>
<name>A0A8D2JG29_VARKO</name>
<dbReference type="InterPro" id="IPR007053">
    <property type="entry name" value="LRAT_dom"/>
</dbReference>
<dbReference type="OMA" id="PYCIFRG"/>
<dbReference type="GO" id="GO:0008970">
    <property type="term" value="F:phospholipase A1 activity"/>
    <property type="evidence" value="ECO:0007669"/>
    <property type="project" value="TreeGrafter"/>
</dbReference>
<protein>
    <recommendedName>
        <fullName evidence="6">LRAT domain-containing protein</fullName>
    </recommendedName>
</protein>
<accession>A0A8D2JG29</accession>
<reference evidence="7" key="1">
    <citation type="submission" date="2025-08" db="UniProtKB">
        <authorList>
            <consortium name="Ensembl"/>
        </authorList>
    </citation>
    <scope>IDENTIFICATION</scope>
</reference>
<dbReference type="FunFam" id="3.90.1720.10:FF:000002">
    <property type="entry name" value="HRAS like suppressor 2"/>
    <property type="match status" value="1"/>
</dbReference>
<evidence type="ECO:0000256" key="1">
    <source>
        <dbReference type="ARBA" id="ARBA00007824"/>
    </source>
</evidence>
<comment type="similarity">
    <text evidence="1">Belongs to the H-rev107 family.</text>
</comment>
<keyword evidence="4" id="KW-0443">Lipid metabolism</keyword>
<sequence>MDMKRKTSHKSVDSIPVNLDGLTPGDLIEIFRFGYQHWAIYVGNGFVIHLAPPSEFAGAGCASLMSTLTDKALVRKELLQEVVGRNRYRVNNKYDAKFPPLPAAKIVRRAEEKVGQQLAYKVTSENCEHFVTELRYGVAASDQVRDVLVGVSIAGLGLAALGLVGAAMVRKKKQQNQ</sequence>
<evidence type="ECO:0000256" key="5">
    <source>
        <dbReference type="SAM" id="Phobius"/>
    </source>
</evidence>
<feature type="transmembrane region" description="Helical" evidence="5">
    <location>
        <begin position="147"/>
        <end position="169"/>
    </location>
</feature>
<feature type="domain" description="LRAT" evidence="6">
    <location>
        <begin position="27"/>
        <end position="143"/>
    </location>
</feature>
<dbReference type="GO" id="GO:0016410">
    <property type="term" value="F:N-acyltransferase activity"/>
    <property type="evidence" value="ECO:0007669"/>
    <property type="project" value="TreeGrafter"/>
</dbReference>
<dbReference type="InterPro" id="IPR051496">
    <property type="entry name" value="H-rev107_PLA/AT"/>
</dbReference>
<organism evidence="7 8">
    <name type="scientific">Varanus komodoensis</name>
    <name type="common">Komodo dragon</name>
    <dbReference type="NCBI Taxonomy" id="61221"/>
    <lineage>
        <taxon>Eukaryota</taxon>
        <taxon>Metazoa</taxon>
        <taxon>Chordata</taxon>
        <taxon>Craniata</taxon>
        <taxon>Vertebrata</taxon>
        <taxon>Euteleostomi</taxon>
        <taxon>Lepidosauria</taxon>
        <taxon>Squamata</taxon>
        <taxon>Bifurcata</taxon>
        <taxon>Unidentata</taxon>
        <taxon>Episquamata</taxon>
        <taxon>Toxicofera</taxon>
        <taxon>Anguimorpha</taxon>
        <taxon>Paleoanguimorpha</taxon>
        <taxon>Varanoidea</taxon>
        <taxon>Varanidae</taxon>
        <taxon>Varanus</taxon>
    </lineage>
</organism>
<dbReference type="AlphaFoldDB" id="A0A8D2JG29"/>
<keyword evidence="5" id="KW-1133">Transmembrane helix</keyword>
<dbReference type="Ensembl" id="ENSVKKT00000009526.1">
    <property type="protein sequence ID" value="ENSVKKP00000009293.1"/>
    <property type="gene ID" value="ENSVKKG00000006583.1"/>
</dbReference>
<dbReference type="Pfam" id="PF04970">
    <property type="entry name" value="LRAT"/>
    <property type="match status" value="1"/>
</dbReference>
<evidence type="ECO:0000256" key="3">
    <source>
        <dbReference type="ARBA" id="ARBA00022801"/>
    </source>
</evidence>
<dbReference type="GO" id="GO:0005737">
    <property type="term" value="C:cytoplasm"/>
    <property type="evidence" value="ECO:0007669"/>
    <property type="project" value="TreeGrafter"/>
</dbReference>
<reference evidence="7" key="2">
    <citation type="submission" date="2025-09" db="UniProtKB">
        <authorList>
            <consortium name="Ensembl"/>
        </authorList>
    </citation>
    <scope>IDENTIFICATION</scope>
</reference>
<evidence type="ECO:0000313" key="8">
    <source>
        <dbReference type="Proteomes" id="UP000694545"/>
    </source>
</evidence>
<evidence type="ECO:0000259" key="6">
    <source>
        <dbReference type="PROSITE" id="PS51934"/>
    </source>
</evidence>
<evidence type="ECO:0000313" key="7">
    <source>
        <dbReference type="Ensembl" id="ENSVKKP00000009293.1"/>
    </source>
</evidence>
<dbReference type="GO" id="GO:0004623">
    <property type="term" value="F:phospholipase A2 activity"/>
    <property type="evidence" value="ECO:0007669"/>
    <property type="project" value="TreeGrafter"/>
</dbReference>
<dbReference type="GO" id="GO:0070292">
    <property type="term" value="P:N-acylphosphatidylethanolamine metabolic process"/>
    <property type="evidence" value="ECO:0007669"/>
    <property type="project" value="TreeGrafter"/>
</dbReference>
<dbReference type="PANTHER" id="PTHR13943:SF31">
    <property type="entry name" value="PHOSPHOLIPASE A AND ACYLTRANSFERASE 3"/>
    <property type="match status" value="1"/>
</dbReference>